<reference evidence="2 3" key="1">
    <citation type="journal article" date="2015" name="Proc. Natl. Acad. Sci. U.S.A.">
        <title>The resurrection genome of Boea hygrometrica: A blueprint for survival of dehydration.</title>
        <authorList>
            <person name="Xiao L."/>
            <person name="Yang G."/>
            <person name="Zhang L."/>
            <person name="Yang X."/>
            <person name="Zhao S."/>
            <person name="Ji Z."/>
            <person name="Zhou Q."/>
            <person name="Hu M."/>
            <person name="Wang Y."/>
            <person name="Chen M."/>
            <person name="Xu Y."/>
            <person name="Jin H."/>
            <person name="Xiao X."/>
            <person name="Hu G."/>
            <person name="Bao F."/>
            <person name="Hu Y."/>
            <person name="Wan P."/>
            <person name="Li L."/>
            <person name="Deng X."/>
            <person name="Kuang T."/>
            <person name="Xiang C."/>
            <person name="Zhu J.K."/>
            <person name="Oliver M.J."/>
            <person name="He Y."/>
        </authorList>
    </citation>
    <scope>NUCLEOTIDE SEQUENCE [LARGE SCALE GENOMIC DNA]</scope>
    <source>
        <strain evidence="3">cv. XS01</strain>
    </source>
</reference>
<evidence type="ECO:0000256" key="1">
    <source>
        <dbReference type="SAM" id="MobiDB-lite"/>
    </source>
</evidence>
<dbReference type="OrthoDB" id="693270at2759"/>
<protein>
    <submittedName>
        <fullName evidence="2">Protein pxr1-like</fullName>
    </submittedName>
</protein>
<dbReference type="PANTHER" id="PTHR34055">
    <property type="entry name" value="OS09G0491596 PROTEIN"/>
    <property type="match status" value="1"/>
</dbReference>
<feature type="region of interest" description="Disordered" evidence="1">
    <location>
        <begin position="111"/>
        <end position="130"/>
    </location>
</feature>
<proteinExistence type="predicted"/>
<dbReference type="Proteomes" id="UP000250235">
    <property type="component" value="Unassembled WGS sequence"/>
</dbReference>
<keyword evidence="3" id="KW-1185">Reference proteome</keyword>
<gene>
    <name evidence="2" type="ORF">F511_28381</name>
</gene>
<feature type="compositionally biased region" description="Basic residues" evidence="1">
    <location>
        <begin position="1"/>
        <end position="12"/>
    </location>
</feature>
<dbReference type="AlphaFoldDB" id="A0A2Z7CCP1"/>
<evidence type="ECO:0000313" key="3">
    <source>
        <dbReference type="Proteomes" id="UP000250235"/>
    </source>
</evidence>
<feature type="compositionally biased region" description="Basic and acidic residues" evidence="1">
    <location>
        <begin position="75"/>
        <end position="91"/>
    </location>
</feature>
<feature type="region of interest" description="Disordered" evidence="1">
    <location>
        <begin position="69"/>
        <end position="100"/>
    </location>
</feature>
<sequence>MGRGRGRRRGKKESKTIDDSTNGEDEKLPTRQRGRPQKQVNNGVEEEDEFEKIEDDAKSLVFSKLAKNQAATENGNKRKVNESMESFKEENDNGTETYGADSIKYVGSRELGSRRKNKPRRAAEVGVECV</sequence>
<name>A0A2Z7CCP1_9LAMI</name>
<feature type="compositionally biased region" description="Basic and acidic residues" evidence="1">
    <location>
        <begin position="13"/>
        <end position="29"/>
    </location>
</feature>
<dbReference type="PANTHER" id="PTHR34055:SF7">
    <property type="entry name" value="NEUROFILAMENT MEDIUM POLYPEPTIDE-LIKE"/>
    <property type="match status" value="1"/>
</dbReference>
<evidence type="ECO:0000313" key="2">
    <source>
        <dbReference type="EMBL" id="KZV44792.1"/>
    </source>
</evidence>
<organism evidence="2 3">
    <name type="scientific">Dorcoceras hygrometricum</name>
    <dbReference type="NCBI Taxonomy" id="472368"/>
    <lineage>
        <taxon>Eukaryota</taxon>
        <taxon>Viridiplantae</taxon>
        <taxon>Streptophyta</taxon>
        <taxon>Embryophyta</taxon>
        <taxon>Tracheophyta</taxon>
        <taxon>Spermatophyta</taxon>
        <taxon>Magnoliopsida</taxon>
        <taxon>eudicotyledons</taxon>
        <taxon>Gunneridae</taxon>
        <taxon>Pentapetalae</taxon>
        <taxon>asterids</taxon>
        <taxon>lamiids</taxon>
        <taxon>Lamiales</taxon>
        <taxon>Gesneriaceae</taxon>
        <taxon>Didymocarpoideae</taxon>
        <taxon>Trichosporeae</taxon>
        <taxon>Loxocarpinae</taxon>
        <taxon>Dorcoceras</taxon>
    </lineage>
</organism>
<accession>A0A2Z7CCP1</accession>
<dbReference type="EMBL" id="KQ996497">
    <property type="protein sequence ID" value="KZV44792.1"/>
    <property type="molecule type" value="Genomic_DNA"/>
</dbReference>
<feature type="region of interest" description="Disordered" evidence="1">
    <location>
        <begin position="1"/>
        <end position="52"/>
    </location>
</feature>